<protein>
    <recommendedName>
        <fullName evidence="1">DNA (cytosine-5-)-methyltransferase</fullName>
        <ecNumber evidence="1">2.1.1.37</ecNumber>
    </recommendedName>
</protein>
<dbReference type="PANTHER" id="PTHR46098:SF1">
    <property type="entry name" value="TRNA (CYTOSINE(38)-C(5))-METHYLTRANSFERASE"/>
    <property type="match status" value="1"/>
</dbReference>
<feature type="active site" evidence="7">
    <location>
        <position position="97"/>
    </location>
</feature>
<dbReference type="InterPro" id="IPR050750">
    <property type="entry name" value="C5-MTase"/>
</dbReference>
<dbReference type="Gene3D" id="3.40.50.150">
    <property type="entry name" value="Vaccinia Virus protein VP39"/>
    <property type="match status" value="1"/>
</dbReference>
<dbReference type="EC" id="2.1.1.37" evidence="1"/>
<dbReference type="PRINTS" id="PR00105">
    <property type="entry name" value="C5METTRFRASE"/>
</dbReference>
<proteinExistence type="inferred from homology"/>
<dbReference type="GO" id="GO:0032259">
    <property type="term" value="P:methylation"/>
    <property type="evidence" value="ECO:0007669"/>
    <property type="project" value="UniProtKB-KW"/>
</dbReference>
<evidence type="ECO:0000256" key="4">
    <source>
        <dbReference type="ARBA" id="ARBA00022691"/>
    </source>
</evidence>
<dbReference type="GO" id="GO:0003886">
    <property type="term" value="F:DNA (cytosine-5-)-methyltransferase activity"/>
    <property type="evidence" value="ECO:0007669"/>
    <property type="project" value="UniProtKB-EC"/>
</dbReference>
<keyword evidence="4 7" id="KW-0949">S-adenosyl-L-methionine</keyword>
<comment type="catalytic activity">
    <reaction evidence="6">
        <text>a 2'-deoxycytidine in DNA + S-adenosyl-L-methionine = a 5-methyl-2'-deoxycytidine in DNA + S-adenosyl-L-homocysteine + H(+)</text>
        <dbReference type="Rhea" id="RHEA:13681"/>
        <dbReference type="Rhea" id="RHEA-COMP:11369"/>
        <dbReference type="Rhea" id="RHEA-COMP:11370"/>
        <dbReference type="ChEBI" id="CHEBI:15378"/>
        <dbReference type="ChEBI" id="CHEBI:57856"/>
        <dbReference type="ChEBI" id="CHEBI:59789"/>
        <dbReference type="ChEBI" id="CHEBI:85452"/>
        <dbReference type="ChEBI" id="CHEBI:85454"/>
        <dbReference type="EC" id="2.1.1.37"/>
    </reaction>
</comment>
<evidence type="ECO:0000256" key="6">
    <source>
        <dbReference type="ARBA" id="ARBA00047422"/>
    </source>
</evidence>
<evidence type="ECO:0000256" key="3">
    <source>
        <dbReference type="ARBA" id="ARBA00022679"/>
    </source>
</evidence>
<name>A0ABW7P3R7_9GAMM</name>
<comment type="similarity">
    <text evidence="7 8">Belongs to the class I-like SAM-binding methyltransferase superfamily. C5-methyltransferase family.</text>
</comment>
<keyword evidence="3 7" id="KW-0808">Transferase</keyword>
<accession>A0ABW7P3R7</accession>
<dbReference type="NCBIfam" id="TIGR00675">
    <property type="entry name" value="dcm"/>
    <property type="match status" value="1"/>
</dbReference>
<evidence type="ECO:0000313" key="10">
    <source>
        <dbReference type="Proteomes" id="UP001610706"/>
    </source>
</evidence>
<dbReference type="RefSeq" id="WP_395545576.1">
    <property type="nucleotide sequence ID" value="NZ_JBGFTR010000017.1"/>
</dbReference>
<comment type="caution">
    <text evidence="9">The sequence shown here is derived from an EMBL/GenBank/DDBJ whole genome shotgun (WGS) entry which is preliminary data.</text>
</comment>
<organism evidence="9 10">
    <name type="scientific">Oceanimonas smirnovii</name>
    <dbReference type="NCBI Taxonomy" id="264574"/>
    <lineage>
        <taxon>Bacteria</taxon>
        <taxon>Pseudomonadati</taxon>
        <taxon>Pseudomonadota</taxon>
        <taxon>Gammaproteobacteria</taxon>
        <taxon>Aeromonadales</taxon>
        <taxon>Aeromonadaceae</taxon>
        <taxon>Oceanimonas</taxon>
    </lineage>
</organism>
<dbReference type="Pfam" id="PF00145">
    <property type="entry name" value="DNA_methylase"/>
    <property type="match status" value="1"/>
</dbReference>
<gene>
    <name evidence="9" type="ORF">AB9R89_11285</name>
</gene>
<keyword evidence="10" id="KW-1185">Reference proteome</keyword>
<dbReference type="PROSITE" id="PS51679">
    <property type="entry name" value="SAM_MT_C5"/>
    <property type="match status" value="1"/>
</dbReference>
<reference evidence="9 10" key="1">
    <citation type="submission" date="2024-08" db="EMBL/GenBank/DDBJ databases">
        <title>Oceanimonas smirnovii Genome sequencing and assembly.</title>
        <authorList>
            <person name="Tang B."/>
        </authorList>
    </citation>
    <scope>NUCLEOTIDE SEQUENCE [LARGE SCALE GENOMIC DNA]</scope>
    <source>
        <strain evidence="9 10">OS2020-119</strain>
    </source>
</reference>
<dbReference type="Proteomes" id="UP001610706">
    <property type="component" value="Unassembled WGS sequence"/>
</dbReference>
<dbReference type="InterPro" id="IPR001525">
    <property type="entry name" value="C5_MeTfrase"/>
</dbReference>
<dbReference type="PANTHER" id="PTHR46098">
    <property type="entry name" value="TRNA (CYTOSINE(38)-C(5))-METHYLTRANSFERASE"/>
    <property type="match status" value="1"/>
</dbReference>
<evidence type="ECO:0000313" key="9">
    <source>
        <dbReference type="EMBL" id="MFH7565905.1"/>
    </source>
</evidence>
<sequence>MTHCTPQLNLILDTLEADASLGSSGMFRCADFFAGSGLATAALSHFFETVWANDICPRKQAVFSSNHAHKPFLLGSIEHVHGNSIPQHDLSWASFPCQDLSLAGNMSGIRSARSGMVWEWLRVLDETRVKPSIVVAENVKGLLSSRGGENYLFLHEALKERGYAVGAVLLDAVHWLPQSRPRIFVIGVRNHINLRAFTTNGPGWAQPNVVQSVAKKAADWQWWKLPQPTARTLTLEDVIDMHHPFDDEKTVRHHLSLISDKHWKKINEAIKQGKYIFPGYKRTRAGKQVLEVRTDGIAGCLRTASGGSSRQQLLIYKDGTFGTRLLTISEAARLMGAPSGYQIPGSYNQGYQAMGDAIAVPAVSYLAKHLLHPLLAQ</sequence>
<evidence type="ECO:0000256" key="7">
    <source>
        <dbReference type="PROSITE-ProRule" id="PRU01016"/>
    </source>
</evidence>
<keyword evidence="2 7" id="KW-0489">Methyltransferase</keyword>
<evidence type="ECO:0000256" key="1">
    <source>
        <dbReference type="ARBA" id="ARBA00011975"/>
    </source>
</evidence>
<evidence type="ECO:0000256" key="2">
    <source>
        <dbReference type="ARBA" id="ARBA00022603"/>
    </source>
</evidence>
<evidence type="ECO:0000256" key="8">
    <source>
        <dbReference type="RuleBase" id="RU000416"/>
    </source>
</evidence>
<dbReference type="InterPro" id="IPR029063">
    <property type="entry name" value="SAM-dependent_MTases_sf"/>
</dbReference>
<dbReference type="SUPFAM" id="SSF53335">
    <property type="entry name" value="S-adenosyl-L-methionine-dependent methyltransferases"/>
    <property type="match status" value="1"/>
</dbReference>
<dbReference type="EMBL" id="JBGFTR010000017">
    <property type="protein sequence ID" value="MFH7565905.1"/>
    <property type="molecule type" value="Genomic_DNA"/>
</dbReference>
<dbReference type="Gene3D" id="3.90.120.10">
    <property type="entry name" value="DNA Methylase, subunit A, domain 2"/>
    <property type="match status" value="1"/>
</dbReference>
<evidence type="ECO:0000256" key="5">
    <source>
        <dbReference type="ARBA" id="ARBA00022747"/>
    </source>
</evidence>
<keyword evidence="5" id="KW-0680">Restriction system</keyword>